<evidence type="ECO:0000313" key="3">
    <source>
        <dbReference type="Proteomes" id="UP000314294"/>
    </source>
</evidence>
<keyword evidence="3" id="KW-1185">Reference proteome</keyword>
<reference evidence="2 3" key="1">
    <citation type="submission" date="2019-03" db="EMBL/GenBank/DDBJ databases">
        <title>First draft genome of Liparis tanakae, snailfish: a comprehensive survey of snailfish specific genes.</title>
        <authorList>
            <person name="Kim W."/>
            <person name="Song I."/>
            <person name="Jeong J.-H."/>
            <person name="Kim D."/>
            <person name="Kim S."/>
            <person name="Ryu S."/>
            <person name="Song J.Y."/>
            <person name="Lee S.K."/>
        </authorList>
    </citation>
    <scope>NUCLEOTIDE SEQUENCE [LARGE SCALE GENOMIC DNA]</scope>
    <source>
        <tissue evidence="2">Muscle</tissue>
    </source>
</reference>
<name>A0A4Z2I4S4_9TELE</name>
<gene>
    <name evidence="2" type="ORF">EYF80_016887</name>
</gene>
<dbReference type="AlphaFoldDB" id="A0A4Z2I4S4"/>
<comment type="caution">
    <text evidence="2">The sequence shown here is derived from an EMBL/GenBank/DDBJ whole genome shotgun (WGS) entry which is preliminary data.</text>
</comment>
<accession>A0A4Z2I4S4</accession>
<evidence type="ECO:0000313" key="2">
    <source>
        <dbReference type="EMBL" id="TNN72958.1"/>
    </source>
</evidence>
<dbReference type="Proteomes" id="UP000314294">
    <property type="component" value="Unassembled WGS sequence"/>
</dbReference>
<sequence>MLFLYELPAQRCRSVVRSGSTVSLVPWLQLIGETSCPRSCVTSSARSHTPIGDECVGDGGVTHTAEGGAGEASGRPHSHDPPVHRAEEEHSLSQ</sequence>
<organism evidence="2 3">
    <name type="scientific">Liparis tanakae</name>
    <name type="common">Tanaka's snailfish</name>
    <dbReference type="NCBI Taxonomy" id="230148"/>
    <lineage>
        <taxon>Eukaryota</taxon>
        <taxon>Metazoa</taxon>
        <taxon>Chordata</taxon>
        <taxon>Craniata</taxon>
        <taxon>Vertebrata</taxon>
        <taxon>Euteleostomi</taxon>
        <taxon>Actinopterygii</taxon>
        <taxon>Neopterygii</taxon>
        <taxon>Teleostei</taxon>
        <taxon>Neoteleostei</taxon>
        <taxon>Acanthomorphata</taxon>
        <taxon>Eupercaria</taxon>
        <taxon>Perciformes</taxon>
        <taxon>Cottioidei</taxon>
        <taxon>Cottales</taxon>
        <taxon>Liparidae</taxon>
        <taxon>Liparis</taxon>
    </lineage>
</organism>
<feature type="compositionally biased region" description="Basic and acidic residues" evidence="1">
    <location>
        <begin position="77"/>
        <end position="94"/>
    </location>
</feature>
<feature type="region of interest" description="Disordered" evidence="1">
    <location>
        <begin position="42"/>
        <end position="94"/>
    </location>
</feature>
<protein>
    <submittedName>
        <fullName evidence="2">Uncharacterized protein</fullName>
    </submittedName>
</protein>
<proteinExistence type="predicted"/>
<dbReference type="EMBL" id="SRLO01000131">
    <property type="protein sequence ID" value="TNN72958.1"/>
    <property type="molecule type" value="Genomic_DNA"/>
</dbReference>
<evidence type="ECO:0000256" key="1">
    <source>
        <dbReference type="SAM" id="MobiDB-lite"/>
    </source>
</evidence>